<evidence type="ECO:0000313" key="2">
    <source>
        <dbReference type="WBParaSite" id="L893_g20300.t1"/>
    </source>
</evidence>
<dbReference type="AlphaFoldDB" id="A0A1I7YWS6"/>
<protein>
    <submittedName>
        <fullName evidence="2">Uncharacterized protein</fullName>
    </submittedName>
</protein>
<dbReference type="Proteomes" id="UP000095287">
    <property type="component" value="Unplaced"/>
</dbReference>
<organism evidence="1 2">
    <name type="scientific">Steinernema glaseri</name>
    <dbReference type="NCBI Taxonomy" id="37863"/>
    <lineage>
        <taxon>Eukaryota</taxon>
        <taxon>Metazoa</taxon>
        <taxon>Ecdysozoa</taxon>
        <taxon>Nematoda</taxon>
        <taxon>Chromadorea</taxon>
        <taxon>Rhabditida</taxon>
        <taxon>Tylenchina</taxon>
        <taxon>Panagrolaimomorpha</taxon>
        <taxon>Strongyloidoidea</taxon>
        <taxon>Steinernematidae</taxon>
        <taxon>Steinernema</taxon>
    </lineage>
</organism>
<keyword evidence="1" id="KW-1185">Reference proteome</keyword>
<accession>A0A1I7YWS6</accession>
<dbReference type="WBParaSite" id="L893_g20300.t1">
    <property type="protein sequence ID" value="L893_g20300.t1"/>
    <property type="gene ID" value="L893_g20300"/>
</dbReference>
<sequence length="118" mass="13478">MPGGRRLLEMVENVSKESRSNRNYLDYLESRLGTQITLFLNQYLIHTSRVCHQIDLKIFQRTFLEFSTSPRGLPAIDLTINENVGVSEDGVGSKPPTEVEDKTAIFTFIGRKDIIYNI</sequence>
<proteinExistence type="predicted"/>
<reference evidence="2" key="1">
    <citation type="submission" date="2016-11" db="UniProtKB">
        <authorList>
            <consortium name="WormBaseParasite"/>
        </authorList>
    </citation>
    <scope>IDENTIFICATION</scope>
</reference>
<evidence type="ECO:0000313" key="1">
    <source>
        <dbReference type="Proteomes" id="UP000095287"/>
    </source>
</evidence>
<name>A0A1I7YWS6_9BILA</name>